<keyword evidence="17" id="KW-1185">Reference proteome</keyword>
<dbReference type="InterPro" id="IPR015797">
    <property type="entry name" value="NUDIX_hydrolase-like_dom_sf"/>
</dbReference>
<evidence type="ECO:0000256" key="10">
    <source>
        <dbReference type="ARBA" id="ARBA00023004"/>
    </source>
</evidence>
<dbReference type="PANTHER" id="PTHR42944">
    <property type="entry name" value="ADENINE DNA GLYCOSYLASE"/>
    <property type="match status" value="1"/>
</dbReference>
<evidence type="ECO:0000256" key="9">
    <source>
        <dbReference type="ARBA" id="ARBA00022801"/>
    </source>
</evidence>
<dbReference type="SUPFAM" id="SSF55811">
    <property type="entry name" value="Nudix"/>
    <property type="match status" value="1"/>
</dbReference>
<reference evidence="16 17" key="1">
    <citation type="submission" date="2018-07" db="EMBL/GenBank/DDBJ databases">
        <title>Leeuwenhoekiella genomics.</title>
        <authorList>
            <person name="Tahon G."/>
            <person name="Willems A."/>
        </authorList>
    </citation>
    <scope>NUCLEOTIDE SEQUENCE [LARGE SCALE GENOMIC DNA]</scope>
    <source>
        <strain evidence="16 17">R-50232</strain>
    </source>
</reference>
<dbReference type="GO" id="GO:0034039">
    <property type="term" value="F:8-oxo-7,8-dihydroguanine DNA N-glycosylase activity"/>
    <property type="evidence" value="ECO:0007669"/>
    <property type="project" value="TreeGrafter"/>
</dbReference>
<dbReference type="Pfam" id="PF00633">
    <property type="entry name" value="HHH"/>
    <property type="match status" value="1"/>
</dbReference>
<keyword evidence="8 14" id="KW-0227">DNA damage</keyword>
<evidence type="ECO:0000256" key="8">
    <source>
        <dbReference type="ARBA" id="ARBA00022763"/>
    </source>
</evidence>
<evidence type="ECO:0000313" key="17">
    <source>
        <dbReference type="Proteomes" id="UP000289821"/>
    </source>
</evidence>
<gene>
    <name evidence="16" type="ORF">DSM04_101372</name>
</gene>
<dbReference type="InterPro" id="IPR011257">
    <property type="entry name" value="DNA_glycosylase"/>
</dbReference>
<dbReference type="OrthoDB" id="9802365at2"/>
<dbReference type="SMART" id="SM00478">
    <property type="entry name" value="ENDO3c"/>
    <property type="match status" value="1"/>
</dbReference>
<dbReference type="GO" id="GO:0032357">
    <property type="term" value="F:oxidized purine DNA binding"/>
    <property type="evidence" value="ECO:0007669"/>
    <property type="project" value="TreeGrafter"/>
</dbReference>
<protein>
    <recommendedName>
        <fullName evidence="5 14">Adenine DNA glycosylase</fullName>
        <ecNumber evidence="4 14">3.2.2.31</ecNumber>
    </recommendedName>
</protein>
<evidence type="ECO:0000256" key="14">
    <source>
        <dbReference type="RuleBase" id="RU365096"/>
    </source>
</evidence>
<dbReference type="NCBIfam" id="TIGR01084">
    <property type="entry name" value="mutY"/>
    <property type="match status" value="1"/>
</dbReference>
<dbReference type="FunFam" id="1.10.340.30:FF:000002">
    <property type="entry name" value="Adenine DNA glycosylase"/>
    <property type="match status" value="1"/>
</dbReference>
<sequence length="364" mass="41917">MLNFSKKLIHWYLQNKRELPWRQINDPYRIWLSEIILQQTRVEQGTPYYFKFTEAFSDIKALADAHEDEVLKLWQGLGYYSRARNLHATAKMVAYELDGKFPDTYSEIKKLKGVGDYTASAIASICFDEAAAVVDGNVYRVLSRIFGIDTPIDSTPGKKEFKALAQELIDPDDAANFNQAIMEFGATQCKPKNPYCLHCPFSEDCVAFQQGKIDKFPVKKGKIKVKNRFFNYLLFITREGETVLNQREDKGIWRGLFDFPLLETAADLPEEDFRESVKDLKITGETAPVVFAALPVIDIILQQQDPVIHKLSHQKLHVKFWVIKLKHKSGLKTISFEDFENYAVPRVIDRFMEGFDYKDFVSVG</sequence>
<comment type="similarity">
    <text evidence="3 14">Belongs to the Nth/MutY family.</text>
</comment>
<dbReference type="GO" id="GO:0006284">
    <property type="term" value="P:base-excision repair"/>
    <property type="evidence" value="ECO:0007669"/>
    <property type="project" value="UniProtKB-UniRule"/>
</dbReference>
<dbReference type="GO" id="GO:0035485">
    <property type="term" value="F:adenine/guanine mispair binding"/>
    <property type="evidence" value="ECO:0007669"/>
    <property type="project" value="TreeGrafter"/>
</dbReference>
<dbReference type="PANTHER" id="PTHR42944:SF1">
    <property type="entry name" value="ADENINE DNA GLYCOSYLASE"/>
    <property type="match status" value="1"/>
</dbReference>
<evidence type="ECO:0000256" key="4">
    <source>
        <dbReference type="ARBA" id="ARBA00012045"/>
    </source>
</evidence>
<evidence type="ECO:0000256" key="11">
    <source>
        <dbReference type="ARBA" id="ARBA00023014"/>
    </source>
</evidence>
<dbReference type="InterPro" id="IPR029119">
    <property type="entry name" value="MutY_C"/>
</dbReference>
<dbReference type="SUPFAM" id="SSF48150">
    <property type="entry name" value="DNA-glycosylase"/>
    <property type="match status" value="1"/>
</dbReference>
<evidence type="ECO:0000256" key="2">
    <source>
        <dbReference type="ARBA" id="ARBA00002933"/>
    </source>
</evidence>
<dbReference type="Proteomes" id="UP000289821">
    <property type="component" value="Unassembled WGS sequence"/>
</dbReference>
<comment type="function">
    <text evidence="2">Adenine glycosylase active on G-A mispairs. MutY also corrects error-prone DNA synthesis past GO lesions which are due to the oxidatively damaged form of guanine: 7,8-dihydro-8-oxoguanine (8-oxo-dGTP).</text>
</comment>
<dbReference type="InterPro" id="IPR023170">
    <property type="entry name" value="HhH_base_excis_C"/>
</dbReference>
<dbReference type="Gene3D" id="1.10.1670.10">
    <property type="entry name" value="Helix-hairpin-Helix base-excision DNA repair enzymes (C-terminal)"/>
    <property type="match status" value="1"/>
</dbReference>
<dbReference type="Gene3D" id="3.90.79.10">
    <property type="entry name" value="Nucleoside Triphosphate Pyrophosphohydrolase"/>
    <property type="match status" value="1"/>
</dbReference>
<keyword evidence="10 14" id="KW-0408">Iron</keyword>
<evidence type="ECO:0000256" key="6">
    <source>
        <dbReference type="ARBA" id="ARBA00022485"/>
    </source>
</evidence>
<keyword evidence="13 14" id="KW-0326">Glycosidase</keyword>
<evidence type="ECO:0000259" key="15">
    <source>
        <dbReference type="SMART" id="SM00478"/>
    </source>
</evidence>
<proteinExistence type="inferred from homology"/>
<evidence type="ECO:0000313" key="16">
    <source>
        <dbReference type="EMBL" id="RXG18183.1"/>
    </source>
</evidence>
<keyword evidence="11" id="KW-0411">Iron-sulfur</keyword>
<dbReference type="InterPro" id="IPR003265">
    <property type="entry name" value="HhH-GPD_domain"/>
</dbReference>
<evidence type="ECO:0000256" key="5">
    <source>
        <dbReference type="ARBA" id="ARBA00022023"/>
    </source>
</evidence>
<dbReference type="AlphaFoldDB" id="A0A4Q0NYZ7"/>
<keyword evidence="9" id="KW-0378">Hydrolase</keyword>
<evidence type="ECO:0000256" key="1">
    <source>
        <dbReference type="ARBA" id="ARBA00000843"/>
    </source>
</evidence>
<dbReference type="Pfam" id="PF14815">
    <property type="entry name" value="NUDIX_4"/>
    <property type="match status" value="1"/>
</dbReference>
<feature type="domain" description="HhH-GPD" evidence="15">
    <location>
        <begin position="36"/>
        <end position="187"/>
    </location>
</feature>
<dbReference type="CDD" id="cd03431">
    <property type="entry name" value="NUDIX_DNA_Glycosylase_C-MutY"/>
    <property type="match status" value="1"/>
</dbReference>
<dbReference type="CDD" id="cd00056">
    <property type="entry name" value="ENDO3c"/>
    <property type="match status" value="1"/>
</dbReference>
<comment type="caution">
    <text evidence="16">The sequence shown here is derived from an EMBL/GenBank/DDBJ whole genome shotgun (WGS) entry which is preliminary data.</text>
</comment>
<dbReference type="Pfam" id="PF00730">
    <property type="entry name" value="HhH-GPD"/>
    <property type="match status" value="1"/>
</dbReference>
<dbReference type="GO" id="GO:0046872">
    <property type="term" value="F:metal ion binding"/>
    <property type="evidence" value="ECO:0007669"/>
    <property type="project" value="UniProtKB-UniRule"/>
</dbReference>
<dbReference type="GO" id="GO:0006298">
    <property type="term" value="P:mismatch repair"/>
    <property type="evidence" value="ECO:0007669"/>
    <property type="project" value="TreeGrafter"/>
</dbReference>
<dbReference type="EMBL" id="QOVI01000001">
    <property type="protein sequence ID" value="RXG18183.1"/>
    <property type="molecule type" value="Genomic_DNA"/>
</dbReference>
<organism evidence="16 17">
    <name type="scientific">Leeuwenhoekiella aestuarii</name>
    <dbReference type="NCBI Taxonomy" id="2249426"/>
    <lineage>
        <taxon>Bacteria</taxon>
        <taxon>Pseudomonadati</taxon>
        <taxon>Bacteroidota</taxon>
        <taxon>Flavobacteriia</taxon>
        <taxon>Flavobacteriales</taxon>
        <taxon>Flavobacteriaceae</taxon>
        <taxon>Leeuwenhoekiella</taxon>
    </lineage>
</organism>
<dbReference type="InterPro" id="IPR000445">
    <property type="entry name" value="HhH_motif"/>
</dbReference>
<evidence type="ECO:0000256" key="12">
    <source>
        <dbReference type="ARBA" id="ARBA00023204"/>
    </source>
</evidence>
<comment type="cofactor">
    <cofactor evidence="14">
        <name>[4Fe-4S] cluster</name>
        <dbReference type="ChEBI" id="CHEBI:49883"/>
    </cofactor>
    <text evidence="14">Binds 1 [4Fe-4S] cluster.</text>
</comment>
<keyword evidence="12" id="KW-0234">DNA repair</keyword>
<keyword evidence="7" id="KW-0479">Metal-binding</keyword>
<evidence type="ECO:0000256" key="7">
    <source>
        <dbReference type="ARBA" id="ARBA00022723"/>
    </source>
</evidence>
<dbReference type="Gene3D" id="1.10.340.30">
    <property type="entry name" value="Hypothetical protein, domain 2"/>
    <property type="match status" value="1"/>
</dbReference>
<keyword evidence="6" id="KW-0004">4Fe-4S</keyword>
<dbReference type="RefSeq" id="WP_128759755.1">
    <property type="nucleotide sequence ID" value="NZ_QOVI01000001.1"/>
</dbReference>
<comment type="catalytic activity">
    <reaction evidence="1 14">
        <text>Hydrolyzes free adenine bases from 7,8-dihydro-8-oxoguanine:adenine mismatched double-stranded DNA, leaving an apurinic site.</text>
        <dbReference type="EC" id="3.2.2.31"/>
    </reaction>
</comment>
<dbReference type="GO" id="GO:0051539">
    <property type="term" value="F:4 iron, 4 sulfur cluster binding"/>
    <property type="evidence" value="ECO:0007669"/>
    <property type="project" value="UniProtKB-UniRule"/>
</dbReference>
<accession>A0A4Q0NYZ7</accession>
<evidence type="ECO:0000256" key="3">
    <source>
        <dbReference type="ARBA" id="ARBA00008343"/>
    </source>
</evidence>
<dbReference type="GO" id="GO:0000701">
    <property type="term" value="F:purine-specific mismatch base pair DNA N-glycosylase activity"/>
    <property type="evidence" value="ECO:0007669"/>
    <property type="project" value="UniProtKB-EC"/>
</dbReference>
<name>A0A4Q0NYZ7_9FLAO</name>
<dbReference type="EC" id="3.2.2.31" evidence="4 14"/>
<dbReference type="InterPro" id="IPR044298">
    <property type="entry name" value="MIG/MutY"/>
</dbReference>
<evidence type="ECO:0000256" key="13">
    <source>
        <dbReference type="ARBA" id="ARBA00023295"/>
    </source>
</evidence>
<dbReference type="InterPro" id="IPR005760">
    <property type="entry name" value="A/G_AdeGlyc_MutY"/>
</dbReference>